<dbReference type="STRING" id="1850250.LPB142_03020"/>
<dbReference type="EMBL" id="CP017781">
    <property type="protein sequence ID" value="AOZ68412.1"/>
    <property type="molecule type" value="Genomic_DNA"/>
</dbReference>
<reference evidence="2 3" key="1">
    <citation type="submission" date="2016-10" db="EMBL/GenBank/DDBJ databases">
        <title>Rhodobacter sp. LPB0142, isolated from sea water.</title>
        <authorList>
            <person name="Kim E."/>
            <person name="Yi H."/>
        </authorList>
    </citation>
    <scope>NUCLEOTIDE SEQUENCE [LARGE SCALE GENOMIC DNA]</scope>
    <source>
        <strain evidence="2 3">LPB0142</strain>
    </source>
</reference>
<keyword evidence="3" id="KW-1185">Reference proteome</keyword>
<keyword evidence="1" id="KW-0812">Transmembrane</keyword>
<evidence type="ECO:0000256" key="1">
    <source>
        <dbReference type="SAM" id="Phobius"/>
    </source>
</evidence>
<keyword evidence="1" id="KW-0472">Membrane</keyword>
<organism evidence="2 3">
    <name type="scientific">Rhodobacter xanthinilyticus</name>
    <dbReference type="NCBI Taxonomy" id="1850250"/>
    <lineage>
        <taxon>Bacteria</taxon>
        <taxon>Pseudomonadati</taxon>
        <taxon>Pseudomonadota</taxon>
        <taxon>Alphaproteobacteria</taxon>
        <taxon>Rhodobacterales</taxon>
        <taxon>Rhodobacter group</taxon>
        <taxon>Rhodobacter</taxon>
    </lineage>
</organism>
<name>A0A1D9M978_9RHOB</name>
<accession>A0A1D9M978</accession>
<feature type="transmembrane region" description="Helical" evidence="1">
    <location>
        <begin position="6"/>
        <end position="26"/>
    </location>
</feature>
<keyword evidence="1" id="KW-1133">Transmembrane helix</keyword>
<evidence type="ECO:0000313" key="3">
    <source>
        <dbReference type="Proteomes" id="UP000176562"/>
    </source>
</evidence>
<protein>
    <recommendedName>
        <fullName evidence="4">50S ribosomal protein L35</fullName>
    </recommendedName>
</protein>
<evidence type="ECO:0008006" key="4">
    <source>
        <dbReference type="Google" id="ProtNLM"/>
    </source>
</evidence>
<sequence length="74" mass="7472">MGPDSLLVLGLMVAVIAIPAVISAMAEGRPPRAATVGFMVGGGLIVFAMLTKPGGYAPGQIPDVVARVVAGWLR</sequence>
<dbReference type="KEGG" id="rhp:LPB142_03020"/>
<dbReference type="RefSeq" id="WP_068766112.1">
    <property type="nucleotide sequence ID" value="NZ_CP017781.1"/>
</dbReference>
<dbReference type="Proteomes" id="UP000176562">
    <property type="component" value="Chromosome"/>
</dbReference>
<feature type="transmembrane region" description="Helical" evidence="1">
    <location>
        <begin position="33"/>
        <end position="50"/>
    </location>
</feature>
<proteinExistence type="predicted"/>
<gene>
    <name evidence="2" type="ORF">LPB142_03020</name>
</gene>
<dbReference type="AlphaFoldDB" id="A0A1D9M978"/>
<evidence type="ECO:0000313" key="2">
    <source>
        <dbReference type="EMBL" id="AOZ68412.1"/>
    </source>
</evidence>